<dbReference type="OMA" id="CEAPVFI"/>
<dbReference type="GO" id="GO:0005544">
    <property type="term" value="F:calcium-dependent phospholipid binding"/>
    <property type="evidence" value="ECO:0007669"/>
    <property type="project" value="TreeGrafter"/>
</dbReference>
<dbReference type="InterPro" id="IPR037749">
    <property type="entry name" value="Ext_Synaptotagmin_C2B"/>
</dbReference>
<dbReference type="OrthoDB" id="6276376at2759"/>
<dbReference type="GO" id="GO:0005886">
    <property type="term" value="C:plasma membrane"/>
    <property type="evidence" value="ECO:0007669"/>
    <property type="project" value="UniProtKB-SubCell"/>
</dbReference>
<keyword evidence="8" id="KW-0677">Repeat</keyword>
<reference evidence="21" key="1">
    <citation type="submission" date="2012-12" db="EMBL/GenBank/DDBJ databases">
        <authorList>
            <person name="Hellsten U."/>
            <person name="Grimwood J."/>
            <person name="Chapman J.A."/>
            <person name="Shapiro H."/>
            <person name="Aerts A."/>
            <person name="Otillar R.P."/>
            <person name="Terry A.Y."/>
            <person name="Boore J.L."/>
            <person name="Simakov O."/>
            <person name="Marletaz F."/>
            <person name="Cho S.-J."/>
            <person name="Edsinger-Gonzales E."/>
            <person name="Havlak P."/>
            <person name="Kuo D.-H."/>
            <person name="Larsson T."/>
            <person name="Lv J."/>
            <person name="Arendt D."/>
            <person name="Savage R."/>
            <person name="Osoegawa K."/>
            <person name="de Jong P."/>
            <person name="Lindberg D.R."/>
            <person name="Seaver E.C."/>
            <person name="Weisblat D.A."/>
            <person name="Putnam N.H."/>
            <person name="Grigoriev I.V."/>
            <person name="Rokhsar D.S."/>
        </authorList>
    </citation>
    <scope>NUCLEOTIDE SEQUENCE</scope>
    <source>
        <strain evidence="21">I ESC-2004</strain>
    </source>
</reference>
<dbReference type="STRING" id="283909.R7UU18"/>
<evidence type="ECO:0000259" key="18">
    <source>
        <dbReference type="PROSITE" id="PS51847"/>
    </source>
</evidence>
<dbReference type="PANTHER" id="PTHR45761">
    <property type="entry name" value="EXTENDED SYNAPTOTAGMIN-LIKE PROTEIN 2, ISOFORM C"/>
    <property type="match status" value="1"/>
</dbReference>
<evidence type="ECO:0000256" key="12">
    <source>
        <dbReference type="ARBA" id="ARBA00023055"/>
    </source>
</evidence>
<reference evidence="19 21" key="2">
    <citation type="journal article" date="2013" name="Nature">
        <title>Insights into bilaterian evolution from three spiralian genomes.</title>
        <authorList>
            <person name="Simakov O."/>
            <person name="Marletaz F."/>
            <person name="Cho S.J."/>
            <person name="Edsinger-Gonzales E."/>
            <person name="Havlak P."/>
            <person name="Hellsten U."/>
            <person name="Kuo D.H."/>
            <person name="Larsson T."/>
            <person name="Lv J."/>
            <person name="Arendt D."/>
            <person name="Savage R."/>
            <person name="Osoegawa K."/>
            <person name="de Jong P."/>
            <person name="Grimwood J."/>
            <person name="Chapman J.A."/>
            <person name="Shapiro H."/>
            <person name="Aerts A."/>
            <person name="Otillar R.P."/>
            <person name="Terry A.Y."/>
            <person name="Boore J.L."/>
            <person name="Grigoriev I.V."/>
            <person name="Lindberg D.R."/>
            <person name="Seaver E.C."/>
            <person name="Weisblat D.A."/>
            <person name="Putnam N.H."/>
            <person name="Rokhsar D.S."/>
        </authorList>
    </citation>
    <scope>NUCLEOTIDE SEQUENCE</scope>
    <source>
        <strain evidence="19 21">I ESC-2004</strain>
    </source>
</reference>
<evidence type="ECO:0000256" key="3">
    <source>
        <dbReference type="ARBA" id="ARBA00005867"/>
    </source>
</evidence>
<keyword evidence="7" id="KW-0479">Metal-binding</keyword>
<evidence type="ECO:0000256" key="6">
    <source>
        <dbReference type="ARBA" id="ARBA00022692"/>
    </source>
</evidence>
<feature type="domain" description="C2" evidence="17">
    <location>
        <begin position="278"/>
        <end position="404"/>
    </location>
</feature>
<dbReference type="Proteomes" id="UP000014760">
    <property type="component" value="Unassembled WGS sequence"/>
</dbReference>
<keyword evidence="9" id="KW-0256">Endoplasmic reticulum</keyword>
<feature type="region of interest" description="Disordered" evidence="15">
    <location>
        <begin position="1"/>
        <end position="21"/>
    </location>
</feature>
<dbReference type="InterPro" id="IPR051634">
    <property type="entry name" value="Extended_Synaptotagmin"/>
</dbReference>
<feature type="non-terminal residue" evidence="19">
    <location>
        <position position="1"/>
    </location>
</feature>
<dbReference type="AlphaFoldDB" id="R7UU18"/>
<keyword evidence="12" id="KW-0445">Lipid transport</keyword>
<keyword evidence="11 16" id="KW-1133">Transmembrane helix</keyword>
<evidence type="ECO:0000256" key="13">
    <source>
        <dbReference type="ARBA" id="ARBA00023121"/>
    </source>
</evidence>
<dbReference type="PROSITE" id="PS51847">
    <property type="entry name" value="SMP"/>
    <property type="match status" value="1"/>
</dbReference>
<dbReference type="InterPro" id="IPR031468">
    <property type="entry name" value="SMP_LBD"/>
</dbReference>
<keyword evidence="14 16" id="KW-0472">Membrane</keyword>
<dbReference type="InterPro" id="IPR035892">
    <property type="entry name" value="C2_domain_sf"/>
</dbReference>
<dbReference type="SUPFAM" id="SSF49562">
    <property type="entry name" value="C2 domain (Calcium/lipid-binding domain, CaLB)"/>
    <property type="match status" value="3"/>
</dbReference>
<accession>R7UU18</accession>
<name>R7UU18_CAPTE</name>
<evidence type="ECO:0000256" key="10">
    <source>
        <dbReference type="ARBA" id="ARBA00022837"/>
    </source>
</evidence>
<evidence type="ECO:0000256" key="11">
    <source>
        <dbReference type="ARBA" id="ARBA00022989"/>
    </source>
</evidence>
<dbReference type="GO" id="GO:0031210">
    <property type="term" value="F:phosphatidylcholine binding"/>
    <property type="evidence" value="ECO:0007669"/>
    <property type="project" value="TreeGrafter"/>
</dbReference>
<evidence type="ECO:0000256" key="5">
    <source>
        <dbReference type="ARBA" id="ARBA00022475"/>
    </source>
</evidence>
<dbReference type="CDD" id="cd04030">
    <property type="entry name" value="C2C_KIAA1228"/>
    <property type="match status" value="1"/>
</dbReference>
<keyword evidence="21" id="KW-1185">Reference proteome</keyword>
<dbReference type="PROSITE" id="PS50004">
    <property type="entry name" value="C2"/>
    <property type="match status" value="3"/>
</dbReference>
<dbReference type="EMBL" id="KB298038">
    <property type="protein sequence ID" value="ELU09670.1"/>
    <property type="molecule type" value="Genomic_DNA"/>
</dbReference>
<dbReference type="GO" id="GO:0061817">
    <property type="term" value="P:endoplasmic reticulum-plasma membrane tethering"/>
    <property type="evidence" value="ECO:0007669"/>
    <property type="project" value="InterPro"/>
</dbReference>
<dbReference type="GO" id="GO:0008429">
    <property type="term" value="F:phosphatidylethanolamine binding"/>
    <property type="evidence" value="ECO:0007669"/>
    <property type="project" value="TreeGrafter"/>
</dbReference>
<dbReference type="SMART" id="SM00239">
    <property type="entry name" value="C2"/>
    <property type="match status" value="3"/>
</dbReference>
<dbReference type="InterPro" id="IPR037752">
    <property type="entry name" value="C2C_KIAA1228"/>
</dbReference>
<evidence type="ECO:0000256" key="4">
    <source>
        <dbReference type="ARBA" id="ARBA00022448"/>
    </source>
</evidence>
<evidence type="ECO:0000313" key="19">
    <source>
        <dbReference type="EMBL" id="ELU09670.1"/>
    </source>
</evidence>
<dbReference type="Pfam" id="PF00168">
    <property type="entry name" value="C2"/>
    <property type="match status" value="3"/>
</dbReference>
<feature type="compositionally biased region" description="Pro residues" evidence="15">
    <location>
        <begin position="1"/>
        <end position="12"/>
    </location>
</feature>
<evidence type="ECO:0000256" key="15">
    <source>
        <dbReference type="SAM" id="MobiDB-lite"/>
    </source>
</evidence>
<keyword evidence="5" id="KW-1003">Cell membrane</keyword>
<dbReference type="GO" id="GO:0006869">
    <property type="term" value="P:lipid transport"/>
    <property type="evidence" value="ECO:0007669"/>
    <property type="project" value="UniProtKB-KW"/>
</dbReference>
<evidence type="ECO:0000256" key="2">
    <source>
        <dbReference type="ARBA" id="ARBA00004477"/>
    </source>
</evidence>
<dbReference type="EMBL" id="AMQN01006287">
    <property type="status" value="NOT_ANNOTATED_CDS"/>
    <property type="molecule type" value="Genomic_DNA"/>
</dbReference>
<feature type="domain" description="SMP-LTD" evidence="18">
    <location>
        <begin position="109"/>
        <end position="287"/>
    </location>
</feature>
<evidence type="ECO:0000313" key="20">
    <source>
        <dbReference type="EnsemblMetazoa" id="CapteP160561"/>
    </source>
</evidence>
<evidence type="ECO:0000256" key="16">
    <source>
        <dbReference type="SAM" id="Phobius"/>
    </source>
</evidence>
<dbReference type="GO" id="GO:0005509">
    <property type="term" value="F:calcium ion binding"/>
    <property type="evidence" value="ECO:0007669"/>
    <property type="project" value="TreeGrafter"/>
</dbReference>
<dbReference type="CDD" id="cd08391">
    <property type="entry name" value="C2A_C2C_Synaptotagmin_like"/>
    <property type="match status" value="1"/>
</dbReference>
<evidence type="ECO:0000256" key="8">
    <source>
        <dbReference type="ARBA" id="ARBA00022737"/>
    </source>
</evidence>
<dbReference type="FunFam" id="2.60.40.150:FF:000025">
    <property type="entry name" value="Extended synaptotagmin 2"/>
    <property type="match status" value="1"/>
</dbReference>
<keyword evidence="6 16" id="KW-0812">Transmembrane</keyword>
<dbReference type="Gene3D" id="2.60.40.150">
    <property type="entry name" value="C2 domain"/>
    <property type="match status" value="3"/>
</dbReference>
<evidence type="ECO:0000256" key="14">
    <source>
        <dbReference type="ARBA" id="ARBA00023136"/>
    </source>
</evidence>
<dbReference type="FunFam" id="2.60.40.150:FF:000093">
    <property type="entry name" value="Extended synaptotagmin 3"/>
    <property type="match status" value="1"/>
</dbReference>
<keyword evidence="13" id="KW-0446">Lipid-binding</keyword>
<organism evidence="19">
    <name type="scientific">Capitella teleta</name>
    <name type="common">Polychaete worm</name>
    <dbReference type="NCBI Taxonomy" id="283909"/>
    <lineage>
        <taxon>Eukaryota</taxon>
        <taxon>Metazoa</taxon>
        <taxon>Spiralia</taxon>
        <taxon>Lophotrochozoa</taxon>
        <taxon>Annelida</taxon>
        <taxon>Polychaeta</taxon>
        <taxon>Sedentaria</taxon>
        <taxon>Scolecida</taxon>
        <taxon>Capitellidae</taxon>
        <taxon>Capitella</taxon>
    </lineage>
</organism>
<keyword evidence="10" id="KW-0106">Calcium</keyword>
<dbReference type="InterPro" id="IPR037733">
    <property type="entry name" value="Ext_Synaptotagmin_C2A"/>
</dbReference>
<dbReference type="InterPro" id="IPR039010">
    <property type="entry name" value="Synaptotagmin_SMP"/>
</dbReference>
<dbReference type="HOGENOM" id="CLU_012047_0_0_1"/>
<proteinExistence type="inferred from homology"/>
<dbReference type="GO" id="GO:0005789">
    <property type="term" value="C:endoplasmic reticulum membrane"/>
    <property type="evidence" value="ECO:0007669"/>
    <property type="project" value="UniProtKB-SubCell"/>
</dbReference>
<dbReference type="InterPro" id="IPR000008">
    <property type="entry name" value="C2_dom"/>
</dbReference>
<feature type="transmembrane region" description="Helical" evidence="16">
    <location>
        <begin position="219"/>
        <end position="239"/>
    </location>
</feature>
<evidence type="ECO:0000259" key="17">
    <source>
        <dbReference type="PROSITE" id="PS50004"/>
    </source>
</evidence>
<comment type="similarity">
    <text evidence="3">Belongs to the extended synaptotagmin family.</text>
</comment>
<dbReference type="CDD" id="cd21670">
    <property type="entry name" value="SMP_ESyt"/>
    <property type="match status" value="1"/>
</dbReference>
<dbReference type="EnsemblMetazoa" id="CapteT160561">
    <property type="protein sequence ID" value="CapteP160561"/>
    <property type="gene ID" value="CapteG160561"/>
</dbReference>
<feature type="region of interest" description="Disordered" evidence="15">
    <location>
        <begin position="589"/>
        <end position="653"/>
    </location>
</feature>
<sequence>MADSQPKPPTKPPNQQINGAGSQTQGVQLLPLITKYFKTAGVLLLAWSAGYFRFSSTWVLIGMFFYVINEEYRKVKSSKRAFAQQAILNEKQAILARVDELPSWVYFPDIERAEWLNKMLKQMWPYIGDYLEDYLKSNVQPMVDNSMPSSLKPFRFEKIDLGDIPPRIGGVKVYTENVKRDEIIMDLELFYAGDCQVTVAVRGMNAGIRDFTLHGTVRIVMKPLVNIIPIIGGMQIFFLNQPNIDFDLTNAANILDIPLLSQSLRTVVEDYVSQFMVLPNKIPVTLAANVQSAMLRNIMPQGVIRIQCVAARELKKADISVFGKGKSDPYLKVYVGATTFKTKCIEDTVNPVWNDYFEAPVDQKYGQFVELECLDKDPGDDDELGTASIDIDSVAKTGSMDTWLPLENVKTGMVHVRALWLHLSKDPEDLGKTEAMNTADTADAEMLLSSAILRVSVDSAKALPRQKKSMGEPSPFARLRVGNEEKKTSIKLKTTDPRWEESFLFLINNPNQQDLYIDVIDSNKGEKKLGTVSIPLKSCLTAPDLIINCPFQLKESGINSKIVLRLCLRILTSQAPAAWAVDTVEDHLEQDVPDEGSSVDPPSQPADAPLKAEKPSQPSQPEPGKAPKQKEEPQATNNSNGNFVLGSPDEDEEKEIVAEKEVMQEAIAKQETDISEIQTGLRQRGLTMSSGEGEMSKFGRIQLTLRYSPPRQKLMLVVVKCMNLIPCDEDNLADPYVRIYMNPEKSKRKTQIIKNNLNPIFDETFEWDVTMQELALKTLEISVKNKNSMFSTKREHMGQLTLALGQTDLSKALTQWYDLEDPDSK</sequence>
<feature type="transmembrane region" description="Helical" evidence="16">
    <location>
        <begin position="44"/>
        <end position="68"/>
    </location>
</feature>
<gene>
    <name evidence="19" type="primary">Esyt2</name>
    <name evidence="19" type="ORF">CAPTEDRAFT_160561</name>
</gene>
<comment type="subcellular location">
    <subcellularLocation>
        <location evidence="1">Cell membrane</location>
        <topology evidence="1">Peripheral membrane protein</topology>
    </subcellularLocation>
    <subcellularLocation>
        <location evidence="2">Endoplasmic reticulum membrane</location>
        <topology evidence="2">Multi-pass membrane protein</topology>
    </subcellularLocation>
</comment>
<reference evidence="20" key="3">
    <citation type="submission" date="2015-06" db="UniProtKB">
        <authorList>
            <consortium name="EnsemblMetazoa"/>
        </authorList>
    </citation>
    <scope>IDENTIFICATION</scope>
</reference>
<keyword evidence="4" id="KW-0813">Transport</keyword>
<dbReference type="Pfam" id="PF17047">
    <property type="entry name" value="SMP_LBD"/>
    <property type="match status" value="1"/>
</dbReference>
<evidence type="ECO:0000256" key="1">
    <source>
        <dbReference type="ARBA" id="ARBA00004202"/>
    </source>
</evidence>
<evidence type="ECO:0000256" key="9">
    <source>
        <dbReference type="ARBA" id="ARBA00022824"/>
    </source>
</evidence>
<protein>
    <submittedName>
        <fullName evidence="19">Extended synaptotagmin-like protein 2</fullName>
    </submittedName>
</protein>
<evidence type="ECO:0000256" key="7">
    <source>
        <dbReference type="ARBA" id="ARBA00022723"/>
    </source>
</evidence>
<dbReference type="GO" id="GO:0035091">
    <property type="term" value="F:phosphatidylinositol binding"/>
    <property type="evidence" value="ECO:0007669"/>
    <property type="project" value="TreeGrafter"/>
</dbReference>
<dbReference type="CDD" id="cd04050">
    <property type="entry name" value="C2B_Synaptotagmin-like"/>
    <property type="match status" value="1"/>
</dbReference>
<evidence type="ECO:0000313" key="21">
    <source>
        <dbReference type="Proteomes" id="UP000014760"/>
    </source>
</evidence>
<dbReference type="FunCoup" id="R7UU18">
    <property type="interactions" value="710"/>
</dbReference>
<feature type="domain" description="C2" evidence="17">
    <location>
        <begin position="697"/>
        <end position="817"/>
    </location>
</feature>
<feature type="domain" description="C2" evidence="17">
    <location>
        <begin position="432"/>
        <end position="550"/>
    </location>
</feature>
<dbReference type="PANTHER" id="PTHR45761:SF1">
    <property type="entry name" value="EXTENDED SYNAPTOTAGMIN-LIKE PROTEIN 2, ISOFORM C"/>
    <property type="match status" value="1"/>
</dbReference>